<sequence length="84" mass="9450">MAKFNSCTLTTEEWLSSAPKSGTVRRRRSLYNLFCIALKGIISNNSVFGGISVSTSFLERRNINGRNISCRRATIRKFLDSRSS</sequence>
<evidence type="ECO:0000313" key="1">
    <source>
        <dbReference type="EMBL" id="BAN64936.1"/>
    </source>
</evidence>
<proteinExistence type="evidence at transcript level"/>
<organism evidence="1">
    <name type="scientific">Babesia bovis</name>
    <dbReference type="NCBI Taxonomy" id="5865"/>
    <lineage>
        <taxon>Eukaryota</taxon>
        <taxon>Sar</taxon>
        <taxon>Alveolata</taxon>
        <taxon>Apicomplexa</taxon>
        <taxon>Aconoidasida</taxon>
        <taxon>Piroplasmida</taxon>
        <taxon>Babesiidae</taxon>
        <taxon>Babesia</taxon>
    </lineage>
</organism>
<name>S6B799_BABBO</name>
<dbReference type="EMBL" id="AK441142">
    <property type="protein sequence ID" value="BAN64936.1"/>
    <property type="molecule type" value="mRNA"/>
</dbReference>
<dbReference type="AlphaFoldDB" id="S6B799"/>
<accession>S6B799</accession>
<protein>
    <submittedName>
        <fullName evidence="1">Uncharacterized protein</fullName>
    </submittedName>
</protein>
<reference evidence="1" key="1">
    <citation type="journal article" date="2014" name="BMC Genomics">
        <title>The Babesia bovis gene and promoter model: an update from full-length EST analysis.</title>
        <authorList>
            <person name="Yamagishi J."/>
            <person name="Wakaguri H."/>
            <person name="Yokoyama N."/>
            <person name="Yamashita R."/>
            <person name="Suzuki Y."/>
            <person name="Xuan X."/>
            <person name="Igarashi I."/>
        </authorList>
    </citation>
    <scope>NUCLEOTIDE SEQUENCE</scope>
    <source>
        <strain evidence="1">Texas</strain>
    </source>
</reference>